<protein>
    <recommendedName>
        <fullName evidence="4">Glycosyltransferase RgtA/B/C/D-like domain-containing protein</fullName>
    </recommendedName>
</protein>
<feature type="transmembrane region" description="Helical" evidence="1">
    <location>
        <begin position="245"/>
        <end position="269"/>
    </location>
</feature>
<feature type="transmembrane region" description="Helical" evidence="1">
    <location>
        <begin position="338"/>
        <end position="356"/>
    </location>
</feature>
<evidence type="ECO:0000313" key="2">
    <source>
        <dbReference type="EMBL" id="KPJ69906.1"/>
    </source>
</evidence>
<evidence type="ECO:0000313" key="3">
    <source>
        <dbReference type="Proteomes" id="UP000051861"/>
    </source>
</evidence>
<dbReference type="EMBL" id="LIZX01000011">
    <property type="protein sequence ID" value="KPJ69906.1"/>
    <property type="molecule type" value="Genomic_DNA"/>
</dbReference>
<evidence type="ECO:0000256" key="1">
    <source>
        <dbReference type="SAM" id="Phobius"/>
    </source>
</evidence>
<sequence>MREKKTYFLILLALLIAAFHQGLFLHWTNDDAYISYRYAENLRAGKGLVFNHGERVEGFSNFLWVIILAFFNLLGIPALFASKILSFSLSLLLILLIFKTAQAFGLNKFFSCLCALTFSFSSSLAYFAMSGLETIFYTLLLLLGIFLNEKYEKEHDKKSLSLLYGVLLAAGLTRPEGLLFLLVTAAYHILKKIISRKGIQLRYILQIQSLFLFLYAFLILIRYWYYKDLLPNTFYAKPQGTFVEMGYSAFFANFTNALFSGSFLLLPLLFLFSKKSCLKKYLYPLLFCVGQMVFMSYAGDWMAFGRFFIPVLPLVIILSFVLLSFAKVDFEKSRLRGVMKLLCFLFIGIFAGLNAFQTRKALINQDAYPYLVMNSSLLAQTGKWLKQNLPPETALSLRRQGAIPYYSGMKSIDILGLTEKEIARTLYNEKDAIKQNKINAEYILNQRPDVLILFSSESCFDGWMYDQAQPENRFFHIEYLLYQGAIQTGYMVLNSMPFGKNEQMHILVAPGKNLMNLKTSSQRLAEKLLLLRN</sequence>
<gene>
    <name evidence="2" type="ORF">AMJ44_01765</name>
</gene>
<feature type="transmembrane region" description="Helical" evidence="1">
    <location>
        <begin position="109"/>
        <end position="142"/>
    </location>
</feature>
<keyword evidence="1" id="KW-0472">Membrane</keyword>
<name>A0A0S7Y583_UNCSA</name>
<reference evidence="2 3" key="1">
    <citation type="journal article" date="2015" name="Microbiome">
        <title>Genomic resolution of linkages in carbon, nitrogen, and sulfur cycling among widespread estuary sediment bacteria.</title>
        <authorList>
            <person name="Baker B.J."/>
            <person name="Lazar C.S."/>
            <person name="Teske A.P."/>
            <person name="Dick G.J."/>
        </authorList>
    </citation>
    <scope>NUCLEOTIDE SEQUENCE [LARGE SCALE GENOMIC DNA]</scope>
    <source>
        <strain evidence="2">DG_54_3</strain>
    </source>
</reference>
<dbReference type="Proteomes" id="UP000051861">
    <property type="component" value="Unassembled WGS sequence"/>
</dbReference>
<accession>A0A0S7Y583</accession>
<feature type="transmembrane region" description="Helical" evidence="1">
    <location>
        <begin position="64"/>
        <end position="97"/>
    </location>
</feature>
<keyword evidence="1" id="KW-0812">Transmembrane</keyword>
<feature type="transmembrane region" description="Helical" evidence="1">
    <location>
        <begin position="304"/>
        <end position="326"/>
    </location>
</feature>
<feature type="transmembrane region" description="Helical" evidence="1">
    <location>
        <begin position="281"/>
        <end position="298"/>
    </location>
</feature>
<dbReference type="AlphaFoldDB" id="A0A0S7Y583"/>
<proteinExistence type="predicted"/>
<feature type="transmembrane region" description="Helical" evidence="1">
    <location>
        <begin position="202"/>
        <end position="225"/>
    </location>
</feature>
<organism evidence="2 3">
    <name type="scientific">candidate division WOR-1 bacterium DG_54_3</name>
    <dbReference type="NCBI Taxonomy" id="1703775"/>
    <lineage>
        <taxon>Bacteria</taxon>
        <taxon>Bacillati</taxon>
        <taxon>Saganbacteria</taxon>
    </lineage>
</organism>
<evidence type="ECO:0008006" key="4">
    <source>
        <dbReference type="Google" id="ProtNLM"/>
    </source>
</evidence>
<comment type="caution">
    <text evidence="2">The sequence shown here is derived from an EMBL/GenBank/DDBJ whole genome shotgun (WGS) entry which is preliminary data.</text>
</comment>
<keyword evidence="1" id="KW-1133">Transmembrane helix</keyword>